<keyword evidence="3" id="KW-1185">Reference proteome</keyword>
<accession>A0A8R1Z6S3</accession>
<dbReference type="PANTHER" id="PTHR45908:SF11">
    <property type="entry name" value="FUNGAL LIPASE-LIKE DOMAIN-CONTAINING PROTEIN"/>
    <property type="match status" value="1"/>
</dbReference>
<accession>A0A2A6D2C3</accession>
<sequence>MLPLSAAAYSEAPQECLDKTVEGAKASYFAGSLYQGSNNPAQMVIEIQESMFQAKVDFKDGGQVSKYFNDAFKSVWYAGLEEELLYLMTTYATYDLWTNHPDDLSIVRSLDIPSVAP</sequence>
<dbReference type="OrthoDB" id="5866690at2759"/>
<dbReference type="Proteomes" id="UP000005239">
    <property type="component" value="Unassembled WGS sequence"/>
</dbReference>
<reference evidence="2" key="2">
    <citation type="submission" date="2022-06" db="UniProtKB">
        <authorList>
            <consortium name="EnsemblMetazoa"/>
        </authorList>
    </citation>
    <scope>IDENTIFICATION</scope>
    <source>
        <strain evidence="2">PS312</strain>
    </source>
</reference>
<name>A0A2A6D2C3_PRIPA</name>
<dbReference type="AlphaFoldDB" id="A0A2A6D2C3"/>
<proteinExistence type="predicted"/>
<dbReference type="EnsemblMetazoa" id="PPA42341.1">
    <property type="protein sequence ID" value="PPA42341.1"/>
    <property type="gene ID" value="WBGene00280710"/>
</dbReference>
<dbReference type="PANTHER" id="PTHR45908">
    <property type="entry name" value="PROTEIN CBG11750-RELATED"/>
    <property type="match status" value="1"/>
</dbReference>
<feature type="domain" description="Fungal lipase-type" evidence="1">
    <location>
        <begin position="34"/>
        <end position="97"/>
    </location>
</feature>
<dbReference type="InterPro" id="IPR002921">
    <property type="entry name" value="Fungal_lipase-type"/>
</dbReference>
<dbReference type="GO" id="GO:0006629">
    <property type="term" value="P:lipid metabolic process"/>
    <property type="evidence" value="ECO:0007669"/>
    <property type="project" value="InterPro"/>
</dbReference>
<evidence type="ECO:0000313" key="3">
    <source>
        <dbReference type="Proteomes" id="UP000005239"/>
    </source>
</evidence>
<gene>
    <name evidence="2" type="primary">WBGene00280710</name>
</gene>
<dbReference type="Pfam" id="PF01764">
    <property type="entry name" value="Lipase_3"/>
    <property type="match status" value="1"/>
</dbReference>
<organism evidence="2 3">
    <name type="scientific">Pristionchus pacificus</name>
    <name type="common">Parasitic nematode worm</name>
    <dbReference type="NCBI Taxonomy" id="54126"/>
    <lineage>
        <taxon>Eukaryota</taxon>
        <taxon>Metazoa</taxon>
        <taxon>Ecdysozoa</taxon>
        <taxon>Nematoda</taxon>
        <taxon>Chromadorea</taxon>
        <taxon>Rhabditida</taxon>
        <taxon>Rhabditina</taxon>
        <taxon>Diplogasteromorpha</taxon>
        <taxon>Diplogasteroidea</taxon>
        <taxon>Neodiplogasteridae</taxon>
        <taxon>Pristionchus</taxon>
    </lineage>
</organism>
<protein>
    <submittedName>
        <fullName evidence="2">Lipase</fullName>
    </submittedName>
</protein>
<evidence type="ECO:0000259" key="1">
    <source>
        <dbReference type="Pfam" id="PF01764"/>
    </source>
</evidence>
<evidence type="ECO:0000313" key="2">
    <source>
        <dbReference type="EnsemblMetazoa" id="PPA42341.1"/>
    </source>
</evidence>
<reference evidence="3" key="1">
    <citation type="journal article" date="2008" name="Nat. Genet.">
        <title>The Pristionchus pacificus genome provides a unique perspective on nematode lifestyle and parasitism.</title>
        <authorList>
            <person name="Dieterich C."/>
            <person name="Clifton S.W."/>
            <person name="Schuster L.N."/>
            <person name="Chinwalla A."/>
            <person name="Delehaunty K."/>
            <person name="Dinkelacker I."/>
            <person name="Fulton L."/>
            <person name="Fulton R."/>
            <person name="Godfrey J."/>
            <person name="Minx P."/>
            <person name="Mitreva M."/>
            <person name="Roeseler W."/>
            <person name="Tian H."/>
            <person name="Witte H."/>
            <person name="Yang S.P."/>
            <person name="Wilson R.K."/>
            <person name="Sommer R.J."/>
        </authorList>
    </citation>
    <scope>NUCLEOTIDE SEQUENCE [LARGE SCALE GENOMIC DNA]</scope>
    <source>
        <strain evidence="3">PS312</strain>
    </source>
</reference>